<evidence type="ECO:0000313" key="1">
    <source>
        <dbReference type="EMBL" id="GAX05467.1"/>
    </source>
</evidence>
<accession>A0A1Z5IUP6</accession>
<evidence type="ECO:0000313" key="2">
    <source>
        <dbReference type="Proteomes" id="UP000198414"/>
    </source>
</evidence>
<proteinExistence type="predicted"/>
<organism evidence="1 2">
    <name type="scientific">Secundilactobacillus pentosiphilus</name>
    <dbReference type="NCBI Taxonomy" id="1714682"/>
    <lineage>
        <taxon>Bacteria</taxon>
        <taxon>Bacillati</taxon>
        <taxon>Bacillota</taxon>
        <taxon>Bacilli</taxon>
        <taxon>Lactobacillales</taxon>
        <taxon>Lactobacillaceae</taxon>
        <taxon>Secundilactobacillus</taxon>
    </lineage>
</organism>
<sequence length="313" mass="35038">MANITTNKGTFWGYETDLQVINSDGTYTFTTKKPRGYGLTIEFEIPFNTDGSIQHFTVTLYNISEKHAAVLKKGNHVKVTAGPTDLFSKITEGTIISSEEDPDDNLDYPIKLNCLGGVDYSKTKNIYSTAFGSKSSKHAVTIKKGEVIKWNTSKRLKVKLTFKKGTKPSTIMKRIIRQAKMTVKIKHLKTDKPIKKAYTLSAKPFNALQSLAKKCGSKLYFTRDGWVIDDFDKPDIYKDHIYLTSNELSSEPTQDESDDGKVTYSFTTALDPRIDAGTIIDLNSRTLDGFVRVLSGEHDSADWTTQCEVEKIG</sequence>
<dbReference type="EMBL" id="BCMI01000005">
    <property type="protein sequence ID" value="GAX05467.1"/>
    <property type="molecule type" value="Genomic_DNA"/>
</dbReference>
<dbReference type="AlphaFoldDB" id="A0A1Z5IUP6"/>
<comment type="caution">
    <text evidence="1">The sequence shown here is derived from an EMBL/GenBank/DDBJ whole genome shotgun (WGS) entry which is preliminary data.</text>
</comment>
<protein>
    <submittedName>
        <fullName evidence="1">Uncharacterized protein</fullName>
    </submittedName>
</protein>
<name>A0A1Z5IUP6_9LACO</name>
<gene>
    <name evidence="1" type="ORF">IWT25_00773</name>
</gene>
<reference evidence="1 2" key="1">
    <citation type="submission" date="2015-11" db="EMBL/GenBank/DDBJ databases">
        <title>Draft genome sequences of new species of the genus Lactobacillus isolated from orchardgrass silage.</title>
        <authorList>
            <person name="Tohno M."/>
            <person name="Tanizawa Y."/>
            <person name="Arita M."/>
        </authorList>
    </citation>
    <scope>NUCLEOTIDE SEQUENCE [LARGE SCALE GENOMIC DNA]</scope>
    <source>
        <strain evidence="1 2">IWT25</strain>
    </source>
</reference>
<dbReference type="Proteomes" id="UP000198414">
    <property type="component" value="Unassembled WGS sequence"/>
</dbReference>